<gene>
    <name evidence="2" type="ORF">DDQ50_10620</name>
</gene>
<protein>
    <submittedName>
        <fullName evidence="2">Uncharacterized protein</fullName>
    </submittedName>
</protein>
<keyword evidence="1" id="KW-0472">Membrane</keyword>
<sequence length="135" mass="14230">MKDSTRVRAMPTKAAVLIVSIIVVFFATFLASTVWGLLAGAVAIVLVGTAAVVVCARNFRVEGESDAPRPWWKLTGQPLAGYFVGLIAVLQAGSQAISGAGIAEPSQLIVGIWYLLVAAAFFHSSWRLRSIAAAD</sequence>
<dbReference type="EMBL" id="QEOP01000002">
    <property type="protein sequence ID" value="PVZ94189.1"/>
    <property type="molecule type" value="Genomic_DNA"/>
</dbReference>
<feature type="transmembrane region" description="Helical" evidence="1">
    <location>
        <begin position="37"/>
        <end position="59"/>
    </location>
</feature>
<proteinExistence type="predicted"/>
<accession>A0A2V1HT10</accession>
<comment type="caution">
    <text evidence="2">The sequence shown here is derived from an EMBL/GenBank/DDBJ whole genome shotgun (WGS) entry which is preliminary data.</text>
</comment>
<feature type="transmembrane region" description="Helical" evidence="1">
    <location>
        <begin position="12"/>
        <end position="31"/>
    </location>
</feature>
<keyword evidence="3" id="KW-1185">Reference proteome</keyword>
<organism evidence="2 3">
    <name type="scientific">Amnibacterium flavum</name>
    <dbReference type="NCBI Taxonomy" id="2173173"/>
    <lineage>
        <taxon>Bacteria</taxon>
        <taxon>Bacillati</taxon>
        <taxon>Actinomycetota</taxon>
        <taxon>Actinomycetes</taxon>
        <taxon>Micrococcales</taxon>
        <taxon>Microbacteriaceae</taxon>
        <taxon>Amnibacterium</taxon>
    </lineage>
</organism>
<evidence type="ECO:0000256" key="1">
    <source>
        <dbReference type="SAM" id="Phobius"/>
    </source>
</evidence>
<dbReference type="Proteomes" id="UP000244893">
    <property type="component" value="Unassembled WGS sequence"/>
</dbReference>
<feature type="transmembrane region" description="Helical" evidence="1">
    <location>
        <begin position="108"/>
        <end position="126"/>
    </location>
</feature>
<keyword evidence="1" id="KW-1133">Transmembrane helix</keyword>
<name>A0A2V1HT10_9MICO</name>
<keyword evidence="1" id="KW-0812">Transmembrane</keyword>
<dbReference type="AlphaFoldDB" id="A0A2V1HT10"/>
<reference evidence="2 3" key="1">
    <citation type="submission" date="2018-05" db="EMBL/GenBank/DDBJ databases">
        <title>Amnibacterium sp. M8JJ-5, whole genome shotgun sequence.</title>
        <authorList>
            <person name="Tuo L."/>
        </authorList>
    </citation>
    <scope>NUCLEOTIDE SEQUENCE [LARGE SCALE GENOMIC DNA]</scope>
    <source>
        <strain evidence="2 3">M8JJ-5</strain>
    </source>
</reference>
<evidence type="ECO:0000313" key="3">
    <source>
        <dbReference type="Proteomes" id="UP000244893"/>
    </source>
</evidence>
<feature type="transmembrane region" description="Helical" evidence="1">
    <location>
        <begin position="79"/>
        <end position="102"/>
    </location>
</feature>
<evidence type="ECO:0000313" key="2">
    <source>
        <dbReference type="EMBL" id="PVZ94189.1"/>
    </source>
</evidence>